<sequence length="143" mass="14808">MLSRAVAALTASLLLVPALAWDERDDLDDASVGELIAAEDLAAQFALSDLDGDPEALSLLQATALLHHKDRRDSAAAGHGLGPRDVPAPPAAPAGDAGRRAAMMADADDTTSETVALLQTEAKAKVQPKKKKAAKHGQKSVEL</sequence>
<feature type="compositionally biased region" description="Low complexity" evidence="1">
    <location>
        <begin position="93"/>
        <end position="105"/>
    </location>
</feature>
<reference evidence="3" key="1">
    <citation type="submission" date="2021-01" db="EMBL/GenBank/DDBJ databases">
        <authorList>
            <person name="Corre E."/>
            <person name="Pelletier E."/>
            <person name="Niang G."/>
            <person name="Scheremetjew M."/>
            <person name="Finn R."/>
            <person name="Kale V."/>
            <person name="Holt S."/>
            <person name="Cochrane G."/>
            <person name="Meng A."/>
            <person name="Brown T."/>
            <person name="Cohen L."/>
        </authorList>
    </citation>
    <scope>NUCLEOTIDE SEQUENCE</scope>
    <source>
        <strain evidence="3">OF101</strain>
    </source>
</reference>
<feature type="compositionally biased region" description="Basic residues" evidence="1">
    <location>
        <begin position="126"/>
        <end position="143"/>
    </location>
</feature>
<accession>A0A7S1R037</accession>
<proteinExistence type="predicted"/>
<keyword evidence="2" id="KW-0732">Signal</keyword>
<feature type="region of interest" description="Disordered" evidence="1">
    <location>
        <begin position="69"/>
        <end position="143"/>
    </location>
</feature>
<evidence type="ECO:0000313" key="3">
    <source>
        <dbReference type="EMBL" id="CAD9152652.1"/>
    </source>
</evidence>
<protein>
    <submittedName>
        <fullName evidence="3">Uncharacterized protein</fullName>
    </submittedName>
</protein>
<feature type="signal peptide" evidence="2">
    <location>
        <begin position="1"/>
        <end position="20"/>
    </location>
</feature>
<evidence type="ECO:0000256" key="1">
    <source>
        <dbReference type="SAM" id="MobiDB-lite"/>
    </source>
</evidence>
<organism evidence="3">
    <name type="scientific">Alexandrium catenella</name>
    <name type="common">Red tide dinoflagellate</name>
    <name type="synonym">Gonyaulax catenella</name>
    <dbReference type="NCBI Taxonomy" id="2925"/>
    <lineage>
        <taxon>Eukaryota</taxon>
        <taxon>Sar</taxon>
        <taxon>Alveolata</taxon>
        <taxon>Dinophyceae</taxon>
        <taxon>Gonyaulacales</taxon>
        <taxon>Pyrocystaceae</taxon>
        <taxon>Alexandrium</taxon>
    </lineage>
</organism>
<dbReference type="EMBL" id="HBGE01054063">
    <property type="protein sequence ID" value="CAD9152652.1"/>
    <property type="molecule type" value="Transcribed_RNA"/>
</dbReference>
<evidence type="ECO:0000256" key="2">
    <source>
        <dbReference type="SAM" id="SignalP"/>
    </source>
</evidence>
<name>A0A7S1R037_ALECA</name>
<gene>
    <name evidence="3" type="ORF">ACAT0790_LOCUS32555</name>
</gene>
<feature type="chain" id="PRO_5031561029" evidence="2">
    <location>
        <begin position="21"/>
        <end position="143"/>
    </location>
</feature>
<dbReference type="AlphaFoldDB" id="A0A7S1R037"/>